<evidence type="ECO:0000313" key="2">
    <source>
        <dbReference type="EMBL" id="CAJ1074328.1"/>
    </source>
</evidence>
<proteinExistence type="predicted"/>
<sequence>MLDFVELNGETAKQPAAEILAVTENFTLQDKVVAFSADNTNANSGGLNRKGGVNVRTKVKDSLQREKYHNILGHSNVRWLSMLPALESVLKMYAPLKSFFLSEDKCPVVLRRIFEDPNTELWLSFALGNLGIFSDTIEKLEGQDRCAVESAAILKDLEAKLTARHHDDFIPVLARGLLRELEENGVITQQSYLTTSRAFFSTATSYIQPWGKHVDSLNDLNCLLLKKTVQRQDIKNAATRLKEKCPNVIIHNDNLFDEISALQEFLKSGLLEEWRKAERPLIERWSAAFTHLQENEIPYHNLAKLVSLVMCLPGSNAPVEKIFSLMNDIWTYARNRFTVDSIKAMLLVKTNINIPCQEFMEMLAKDRAILRKIHSSEKYGS</sequence>
<dbReference type="Proteomes" id="UP001178508">
    <property type="component" value="Chromosome 15"/>
</dbReference>
<dbReference type="PANTHER" id="PTHR37162">
    <property type="entry name" value="HAT FAMILY DIMERISATION DOMAINCONTAINING PROTEIN-RELATED"/>
    <property type="match status" value="1"/>
</dbReference>
<evidence type="ECO:0000313" key="3">
    <source>
        <dbReference type="Proteomes" id="UP001178508"/>
    </source>
</evidence>
<dbReference type="SUPFAM" id="SSF53098">
    <property type="entry name" value="Ribonuclease H-like"/>
    <property type="match status" value="1"/>
</dbReference>
<name>A0AAV1GLE3_XYRNO</name>
<evidence type="ECO:0000259" key="1">
    <source>
        <dbReference type="Pfam" id="PF05699"/>
    </source>
</evidence>
<dbReference type="InterPro" id="IPR008906">
    <property type="entry name" value="HATC_C_dom"/>
</dbReference>
<dbReference type="PANTHER" id="PTHR37162:SF1">
    <property type="entry name" value="BED-TYPE DOMAIN-CONTAINING PROTEIN"/>
    <property type="match status" value="1"/>
</dbReference>
<dbReference type="GO" id="GO:0046983">
    <property type="term" value="F:protein dimerization activity"/>
    <property type="evidence" value="ECO:0007669"/>
    <property type="project" value="InterPro"/>
</dbReference>
<dbReference type="InterPro" id="IPR012337">
    <property type="entry name" value="RNaseH-like_sf"/>
</dbReference>
<accession>A0AAV1GLE3</accession>
<keyword evidence="3" id="KW-1185">Reference proteome</keyword>
<feature type="domain" description="HAT C-terminal dimerisation" evidence="1">
    <location>
        <begin position="292"/>
        <end position="351"/>
    </location>
</feature>
<protein>
    <submittedName>
        <fullName evidence="2">Uncharacterized protein LOC128438617 isoform X2</fullName>
    </submittedName>
</protein>
<reference evidence="2" key="1">
    <citation type="submission" date="2023-08" db="EMBL/GenBank/DDBJ databases">
        <authorList>
            <person name="Alioto T."/>
            <person name="Alioto T."/>
            <person name="Gomez Garrido J."/>
        </authorList>
    </citation>
    <scope>NUCLEOTIDE SEQUENCE</scope>
</reference>
<dbReference type="AlphaFoldDB" id="A0AAV1GLE3"/>
<organism evidence="2 3">
    <name type="scientific">Xyrichtys novacula</name>
    <name type="common">Pearly razorfish</name>
    <name type="synonym">Hemipteronotus novacula</name>
    <dbReference type="NCBI Taxonomy" id="13765"/>
    <lineage>
        <taxon>Eukaryota</taxon>
        <taxon>Metazoa</taxon>
        <taxon>Chordata</taxon>
        <taxon>Craniata</taxon>
        <taxon>Vertebrata</taxon>
        <taxon>Euteleostomi</taxon>
        <taxon>Actinopterygii</taxon>
        <taxon>Neopterygii</taxon>
        <taxon>Teleostei</taxon>
        <taxon>Neoteleostei</taxon>
        <taxon>Acanthomorphata</taxon>
        <taxon>Eupercaria</taxon>
        <taxon>Labriformes</taxon>
        <taxon>Labridae</taxon>
        <taxon>Xyrichtys</taxon>
    </lineage>
</organism>
<dbReference type="Pfam" id="PF05699">
    <property type="entry name" value="Dimer_Tnp_hAT"/>
    <property type="match status" value="1"/>
</dbReference>
<dbReference type="EMBL" id="OY660878">
    <property type="protein sequence ID" value="CAJ1074328.1"/>
    <property type="molecule type" value="Genomic_DNA"/>
</dbReference>
<gene>
    <name evidence="2" type="ORF">XNOV1_A032656</name>
</gene>